<feature type="transmembrane region" description="Helical" evidence="3">
    <location>
        <begin position="368"/>
        <end position="389"/>
    </location>
</feature>
<keyword evidence="1" id="KW-0802">TPR repeat</keyword>
<dbReference type="EMBL" id="CP000804">
    <property type="protein sequence ID" value="ABU56494.1"/>
    <property type="molecule type" value="Genomic_DNA"/>
</dbReference>
<feature type="transmembrane region" description="Helical" evidence="3">
    <location>
        <begin position="12"/>
        <end position="31"/>
    </location>
</feature>
<feature type="transmembrane region" description="Helical" evidence="3">
    <location>
        <begin position="689"/>
        <end position="707"/>
    </location>
</feature>
<evidence type="ECO:0000256" key="3">
    <source>
        <dbReference type="SAM" id="Phobius"/>
    </source>
</evidence>
<feature type="transmembrane region" description="Helical" evidence="3">
    <location>
        <begin position="43"/>
        <end position="62"/>
    </location>
</feature>
<dbReference type="InterPro" id="IPR019734">
    <property type="entry name" value="TPR_rpt"/>
</dbReference>
<feature type="transmembrane region" description="Helical" evidence="3">
    <location>
        <begin position="605"/>
        <end position="628"/>
    </location>
</feature>
<dbReference type="InterPro" id="IPR011990">
    <property type="entry name" value="TPR-like_helical_dom_sf"/>
</dbReference>
<evidence type="ECO:0000256" key="2">
    <source>
        <dbReference type="SAM" id="MobiDB-lite"/>
    </source>
</evidence>
<dbReference type="SUPFAM" id="SSF48452">
    <property type="entry name" value="TPR-like"/>
    <property type="match status" value="1"/>
</dbReference>
<gene>
    <name evidence="4" type="ordered locus">Rcas_0362</name>
</gene>
<feature type="transmembrane region" description="Helical" evidence="3">
    <location>
        <begin position="297"/>
        <end position="317"/>
    </location>
</feature>
<feature type="repeat" description="TPR" evidence="1">
    <location>
        <begin position="983"/>
        <end position="1016"/>
    </location>
</feature>
<name>A7NGA7_ROSCS</name>
<dbReference type="eggNOG" id="COG0457">
    <property type="taxonomic scope" value="Bacteria"/>
</dbReference>
<evidence type="ECO:0000256" key="1">
    <source>
        <dbReference type="PROSITE-ProRule" id="PRU00339"/>
    </source>
</evidence>
<keyword evidence="3" id="KW-0812">Transmembrane</keyword>
<dbReference type="AlphaFoldDB" id="A7NGA7"/>
<feature type="transmembrane region" description="Helical" evidence="3">
    <location>
        <begin position="266"/>
        <end position="285"/>
    </location>
</feature>
<dbReference type="PANTHER" id="PTHR37422:SF13">
    <property type="entry name" value="LIPOPOLYSACCHARIDE BIOSYNTHESIS PROTEIN PA4999-RELATED"/>
    <property type="match status" value="1"/>
</dbReference>
<sequence>MSRSSVSIWCERVIEGGWLLALLLIPTYFNLLSARHFEPDKATTLRSIVMVMLAAALIDALERFANRRVTVEDASKPPWWRRIASIPLAVPTSMYAAVFLLATAVSIAPSVSFWGSYQRLQGTFTNLSYIGLGVLIAFYLRRREQIDRLVTIMILAGLIAAWYGLVQHVQLDPLPWRGDVVSRVASTMGNSIFVAAYMIMVLPYALYRGVVALYQARNADALPSRPSIDLGWGAAYVLLALSALALVFAAMMFGAVVRAADLRYWWVYPGALIIAGGLFLLIALAPHRAERLTFRTLIPGILLLAYVVFLGVSYALGQGPNQRVVPLEGRPGVEWPLWLGIAVALMASGYALVILLPRRANGTSRLGLVLESVGAWTIATLLLAAIFFTQSRGPWLGGFASLFVFFTLLLILALRRAQQQNQERARLWRRLLIGEVVVALALAGFLAAFNLSDAPLFQQLRDVPYIGRMGRLLEVETGTGRVRWLIWFGDDKAGGAAALIRSDPLRMIVGWGPETMFVAYNPFYPPSLTSLEARTASPDRSHQAYLDEMINKGLLGLISYLFLLFSFFALAWSLANRVTDWGLQVLITAAIAAVTAHVVEGLTGIPIVSTLMLQWVSFALVVAVGAIAGEYRMPGAAPVHPGAGPAPAAPVPATSVRQRGGRRAQAVKRGSSSTGRSTVPSRVRSEGRAAAMGVYAIILILVFFGVWTSNVDSVLADMRLQQAQGYIDSPGARLEQQIVGASYLLDAIRMEPDQDFYYLTLGRSLMTMVSLRADEARRSGASLGQIDPNASVATLLQLDDTAELQAFVLRRTPMELLSYARAVLLRAQQIAPLNKDHAANLARMYNFWYQTLSGGQDRDALAQAIEWYQRAHAIAPQDVAILNEYASAVARSGDYDKSLALLETSRNLDPLYNDTLLRMGEVLRAQGRFAEAVDQYLTLLDRDPSALNGQISAIATVLSSDPVQLARLRDRYRAAQASRPDDPQLASIVGLLSVRSGDLETAASAFAEAVRLQPDNLEARQNYTIVLSDLLRYDQAAQQAQELLTLASQRQETTDQQRAAIEALLGYLRQRANGG</sequence>
<feature type="transmembrane region" description="Helical" evidence="3">
    <location>
        <begin position="554"/>
        <end position="574"/>
    </location>
</feature>
<dbReference type="KEGG" id="rca:Rcas_0362"/>
<feature type="compositionally biased region" description="Polar residues" evidence="2">
    <location>
        <begin position="670"/>
        <end position="680"/>
    </location>
</feature>
<dbReference type="RefSeq" id="WP_011997898.1">
    <property type="nucleotide sequence ID" value="NC_009767.1"/>
</dbReference>
<accession>A7NGA7</accession>
<feature type="transmembrane region" description="Helical" evidence="3">
    <location>
        <begin position="152"/>
        <end position="171"/>
    </location>
</feature>
<reference evidence="4 5" key="1">
    <citation type="submission" date="2007-08" db="EMBL/GenBank/DDBJ databases">
        <title>Complete sequence of Roseiflexus castenholzii DSM 13941.</title>
        <authorList>
            <consortium name="US DOE Joint Genome Institute"/>
            <person name="Copeland A."/>
            <person name="Lucas S."/>
            <person name="Lapidus A."/>
            <person name="Barry K."/>
            <person name="Glavina del Rio T."/>
            <person name="Dalin E."/>
            <person name="Tice H."/>
            <person name="Pitluck S."/>
            <person name="Thompson L.S."/>
            <person name="Brettin T."/>
            <person name="Bruce D."/>
            <person name="Detter J.C."/>
            <person name="Han C."/>
            <person name="Tapia R."/>
            <person name="Schmutz J."/>
            <person name="Larimer F."/>
            <person name="Land M."/>
            <person name="Hauser L."/>
            <person name="Kyrpides N."/>
            <person name="Mikhailova N."/>
            <person name="Bryant D.A."/>
            <person name="Hanada S."/>
            <person name="Tsukatani Y."/>
            <person name="Richardson P."/>
        </authorList>
    </citation>
    <scope>NUCLEOTIDE SEQUENCE [LARGE SCALE GENOMIC DNA]</scope>
    <source>
        <strain evidence="5">DSM 13941 / HLO8</strain>
    </source>
</reference>
<feature type="region of interest" description="Disordered" evidence="2">
    <location>
        <begin position="642"/>
        <end position="683"/>
    </location>
</feature>
<proteinExistence type="predicted"/>
<feature type="transmembrane region" description="Helical" evidence="3">
    <location>
        <begin position="395"/>
        <end position="415"/>
    </location>
</feature>
<keyword evidence="5" id="KW-1185">Reference proteome</keyword>
<keyword evidence="3" id="KW-1133">Transmembrane helix</keyword>
<feature type="repeat" description="TPR" evidence="1">
    <location>
        <begin position="913"/>
        <end position="946"/>
    </location>
</feature>
<organism evidence="4 5">
    <name type="scientific">Roseiflexus castenholzii (strain DSM 13941 / HLO8)</name>
    <dbReference type="NCBI Taxonomy" id="383372"/>
    <lineage>
        <taxon>Bacteria</taxon>
        <taxon>Bacillati</taxon>
        <taxon>Chloroflexota</taxon>
        <taxon>Chloroflexia</taxon>
        <taxon>Chloroflexales</taxon>
        <taxon>Roseiflexineae</taxon>
        <taxon>Roseiflexaceae</taxon>
        <taxon>Roseiflexus</taxon>
    </lineage>
</organism>
<dbReference type="PROSITE" id="PS50005">
    <property type="entry name" value="TPR"/>
    <property type="match status" value="2"/>
</dbReference>
<feature type="transmembrane region" description="Helical" evidence="3">
    <location>
        <begin position="235"/>
        <end position="260"/>
    </location>
</feature>
<feature type="transmembrane region" description="Helical" evidence="3">
    <location>
        <begin position="83"/>
        <end position="108"/>
    </location>
</feature>
<feature type="transmembrane region" description="Helical" evidence="3">
    <location>
        <begin position="427"/>
        <end position="449"/>
    </location>
</feature>
<keyword evidence="3" id="KW-0472">Membrane</keyword>
<dbReference type="Proteomes" id="UP000000263">
    <property type="component" value="Chromosome"/>
</dbReference>
<protein>
    <submittedName>
        <fullName evidence="4">Tetratricopeptide TPR_2 repeat protein</fullName>
    </submittedName>
</protein>
<dbReference type="InterPro" id="IPR051533">
    <property type="entry name" value="WaaL-like"/>
</dbReference>
<feature type="transmembrane region" description="Helical" evidence="3">
    <location>
        <begin position="120"/>
        <end position="140"/>
    </location>
</feature>
<evidence type="ECO:0000313" key="5">
    <source>
        <dbReference type="Proteomes" id="UP000000263"/>
    </source>
</evidence>
<dbReference type="SMART" id="SM00028">
    <property type="entry name" value="TPR"/>
    <property type="match status" value="3"/>
</dbReference>
<feature type="transmembrane region" description="Helical" evidence="3">
    <location>
        <begin position="337"/>
        <end position="356"/>
    </location>
</feature>
<feature type="transmembrane region" description="Helical" evidence="3">
    <location>
        <begin position="191"/>
        <end position="214"/>
    </location>
</feature>
<dbReference type="STRING" id="383372.Rcas_0362"/>
<dbReference type="Gene3D" id="1.25.40.10">
    <property type="entry name" value="Tetratricopeptide repeat domain"/>
    <property type="match status" value="2"/>
</dbReference>
<feature type="transmembrane region" description="Helical" evidence="3">
    <location>
        <begin position="581"/>
        <end position="599"/>
    </location>
</feature>
<dbReference type="HOGENOM" id="CLU_271234_0_0_0"/>
<dbReference type="PANTHER" id="PTHR37422">
    <property type="entry name" value="TEICHURONIC ACID BIOSYNTHESIS PROTEIN TUAE"/>
    <property type="match status" value="1"/>
</dbReference>
<evidence type="ECO:0000313" key="4">
    <source>
        <dbReference type="EMBL" id="ABU56494.1"/>
    </source>
</evidence>